<proteinExistence type="predicted"/>
<evidence type="ECO:0000313" key="1">
    <source>
        <dbReference type="EMBL" id="GGD26944.1"/>
    </source>
</evidence>
<keyword evidence="2" id="KW-1185">Reference proteome</keyword>
<accession>A0ABQ1QJE2</accession>
<reference evidence="2" key="1">
    <citation type="journal article" date="2019" name="Int. J. Syst. Evol. Microbiol.">
        <title>The Global Catalogue of Microorganisms (GCM) 10K type strain sequencing project: providing services to taxonomists for standard genome sequencing and annotation.</title>
        <authorList>
            <consortium name="The Broad Institute Genomics Platform"/>
            <consortium name="The Broad Institute Genome Sequencing Center for Infectious Disease"/>
            <person name="Wu L."/>
            <person name="Ma J."/>
        </authorList>
    </citation>
    <scope>NUCLEOTIDE SEQUENCE [LARGE SCALE GENOMIC DNA]</scope>
    <source>
        <strain evidence="2">CGMCC 1.12922</strain>
    </source>
</reference>
<dbReference type="InterPro" id="IPR005331">
    <property type="entry name" value="Sulfotransferase"/>
</dbReference>
<dbReference type="RefSeq" id="WP_188526407.1">
    <property type="nucleotide sequence ID" value="NZ_BMGI01000001.1"/>
</dbReference>
<dbReference type="Gene3D" id="3.40.50.300">
    <property type="entry name" value="P-loop containing nucleotide triphosphate hydrolases"/>
    <property type="match status" value="1"/>
</dbReference>
<evidence type="ECO:0000313" key="2">
    <source>
        <dbReference type="Proteomes" id="UP000617355"/>
    </source>
</evidence>
<organism evidence="1 2">
    <name type="scientific">Sinisalibacter lacisalsi</name>
    <dbReference type="NCBI Taxonomy" id="1526570"/>
    <lineage>
        <taxon>Bacteria</taxon>
        <taxon>Pseudomonadati</taxon>
        <taxon>Pseudomonadota</taxon>
        <taxon>Alphaproteobacteria</taxon>
        <taxon>Rhodobacterales</taxon>
        <taxon>Roseobacteraceae</taxon>
        <taxon>Sinisalibacter</taxon>
    </lineage>
</organism>
<comment type="caution">
    <text evidence="1">The sequence shown here is derived from an EMBL/GenBank/DDBJ whole genome shotgun (WGS) entry which is preliminary data.</text>
</comment>
<keyword evidence="1" id="KW-0418">Kinase</keyword>
<dbReference type="EMBL" id="BMGI01000001">
    <property type="protein sequence ID" value="GGD26944.1"/>
    <property type="molecule type" value="Genomic_DNA"/>
</dbReference>
<dbReference type="GO" id="GO:0016301">
    <property type="term" value="F:kinase activity"/>
    <property type="evidence" value="ECO:0007669"/>
    <property type="project" value="UniProtKB-KW"/>
</dbReference>
<dbReference type="InterPro" id="IPR027417">
    <property type="entry name" value="P-loop_NTPase"/>
</dbReference>
<name>A0ABQ1QJE2_9RHOB</name>
<dbReference type="Pfam" id="PF03567">
    <property type="entry name" value="Sulfotransfer_2"/>
    <property type="match status" value="1"/>
</dbReference>
<dbReference type="SUPFAM" id="SSF52540">
    <property type="entry name" value="P-loop containing nucleoside triphosphate hydrolases"/>
    <property type="match status" value="1"/>
</dbReference>
<sequence>MLYFHAQKLVFLEVPKTGSSAVVSALGDLAAMQISRPPGKRHMNAGVFNGRPRAFIRQFWGGEVETFAVMREPVDRLVSWYRYLQRPAQPEGPDSTHDISFDDFVAAALSGDPRFPGIGRQDRFLMGEGTRPLVTHIFQYDRQDLLAAFLDARFNRAVSFERVNVSTGGAVEVTDAVREAVRAARPDEARLWDRVAREGYLHSPGA</sequence>
<dbReference type="Proteomes" id="UP000617355">
    <property type="component" value="Unassembled WGS sequence"/>
</dbReference>
<keyword evidence="1" id="KW-0808">Transferase</keyword>
<protein>
    <submittedName>
        <fullName evidence="1">Gamma-glutamyl kinase</fullName>
    </submittedName>
</protein>
<gene>
    <name evidence="1" type="ORF">GCM10011358_09110</name>
</gene>